<reference evidence="1" key="1">
    <citation type="submission" date="2019-06" db="EMBL/GenBank/DDBJ databases">
        <authorList>
            <person name="Zheng W."/>
        </authorList>
    </citation>
    <scope>NUCLEOTIDE SEQUENCE</scope>
    <source>
        <strain evidence="1">QDHG01</strain>
    </source>
</reference>
<evidence type="ECO:0000313" key="1">
    <source>
        <dbReference type="EMBL" id="TNV77154.1"/>
    </source>
</evidence>
<protein>
    <submittedName>
        <fullName evidence="1">Uncharacterized protein</fullName>
    </submittedName>
</protein>
<dbReference type="EMBL" id="RRYP01012383">
    <property type="protein sequence ID" value="TNV77154.1"/>
    <property type="molecule type" value="Genomic_DNA"/>
</dbReference>
<accession>A0A8J8NMS7</accession>
<evidence type="ECO:0000313" key="2">
    <source>
        <dbReference type="Proteomes" id="UP000785679"/>
    </source>
</evidence>
<organism evidence="1 2">
    <name type="scientific">Halteria grandinella</name>
    <dbReference type="NCBI Taxonomy" id="5974"/>
    <lineage>
        <taxon>Eukaryota</taxon>
        <taxon>Sar</taxon>
        <taxon>Alveolata</taxon>
        <taxon>Ciliophora</taxon>
        <taxon>Intramacronucleata</taxon>
        <taxon>Spirotrichea</taxon>
        <taxon>Stichotrichia</taxon>
        <taxon>Sporadotrichida</taxon>
        <taxon>Halteriidae</taxon>
        <taxon>Halteria</taxon>
    </lineage>
</organism>
<dbReference type="AlphaFoldDB" id="A0A8J8NMS7"/>
<comment type="caution">
    <text evidence="1">The sequence shown here is derived from an EMBL/GenBank/DDBJ whole genome shotgun (WGS) entry which is preliminary data.</text>
</comment>
<sequence length="67" mass="7958">MGDGHKVEQDTSRREKVRVFISFILIIDFIRKNWRAFSRASILLMSKSLSRVRNQVTKKSRDSRYQA</sequence>
<keyword evidence="2" id="KW-1185">Reference proteome</keyword>
<name>A0A8J8NMS7_HALGN</name>
<gene>
    <name evidence="1" type="ORF">FGO68_gene146</name>
</gene>
<dbReference type="Proteomes" id="UP000785679">
    <property type="component" value="Unassembled WGS sequence"/>
</dbReference>
<proteinExistence type="predicted"/>